<dbReference type="Pfam" id="PF09361">
    <property type="entry name" value="Phasin_2"/>
    <property type="match status" value="1"/>
</dbReference>
<feature type="compositionally biased region" description="Basic and acidic residues" evidence="1">
    <location>
        <begin position="8"/>
        <end position="18"/>
    </location>
</feature>
<feature type="region of interest" description="Disordered" evidence="1">
    <location>
        <begin position="1"/>
        <end position="24"/>
    </location>
</feature>
<accession>A0A1E3VIC2</accession>
<protein>
    <recommendedName>
        <fullName evidence="2">Phasin domain-containing protein</fullName>
    </recommendedName>
</protein>
<dbReference type="InterPro" id="IPR018968">
    <property type="entry name" value="Phasin"/>
</dbReference>
<feature type="domain" description="Phasin" evidence="2">
    <location>
        <begin position="45"/>
        <end position="127"/>
    </location>
</feature>
<dbReference type="AlphaFoldDB" id="A0A1E3VIC2"/>
<evidence type="ECO:0000313" key="4">
    <source>
        <dbReference type="Proteomes" id="UP000094342"/>
    </source>
</evidence>
<sequence>MVRTSDNPTERIDSRSPEATRYPRAAATSATASLVDGIQTLTSSAHAGQEMQKQISEIIVRAGNELSLRSTAALQATVEADLGHLQALAAAKTPSQLFELQSKFARERLELAFGHARDFQAIASKFLIDINKSLRGVFDTSSLASE</sequence>
<reference evidence="4" key="1">
    <citation type="submission" date="2016-05" db="EMBL/GenBank/DDBJ databases">
        <authorList>
            <person name="Li Y."/>
        </authorList>
    </citation>
    <scope>NUCLEOTIDE SEQUENCE [LARGE SCALE GENOMIC DNA]</scope>
    <source>
        <strain evidence="4">YIC4027</strain>
    </source>
</reference>
<name>A0A1E3VIC2_9HYPH</name>
<gene>
    <name evidence="3" type="ORF">A8M32_00265</name>
</gene>
<evidence type="ECO:0000259" key="2">
    <source>
        <dbReference type="Pfam" id="PF09361"/>
    </source>
</evidence>
<comment type="caution">
    <text evidence="3">The sequence shown here is derived from an EMBL/GenBank/DDBJ whole genome shotgun (WGS) entry which is preliminary data.</text>
</comment>
<evidence type="ECO:0000313" key="3">
    <source>
        <dbReference type="EMBL" id="ODR93349.1"/>
    </source>
</evidence>
<proteinExistence type="predicted"/>
<evidence type="ECO:0000256" key="1">
    <source>
        <dbReference type="SAM" id="MobiDB-lite"/>
    </source>
</evidence>
<dbReference type="EMBL" id="LYBW01000020">
    <property type="protein sequence ID" value="ODR93349.1"/>
    <property type="molecule type" value="Genomic_DNA"/>
</dbReference>
<dbReference type="Proteomes" id="UP000094342">
    <property type="component" value="Unassembled WGS sequence"/>
</dbReference>
<keyword evidence="4" id="KW-1185">Reference proteome</keyword>
<organism evidence="3 4">
    <name type="scientific">Sinorhizobium alkalisoli</name>
    <dbReference type="NCBI Taxonomy" id="1752398"/>
    <lineage>
        <taxon>Bacteria</taxon>
        <taxon>Pseudomonadati</taxon>
        <taxon>Pseudomonadota</taxon>
        <taxon>Alphaproteobacteria</taxon>
        <taxon>Hyphomicrobiales</taxon>
        <taxon>Rhizobiaceae</taxon>
        <taxon>Sinorhizobium/Ensifer group</taxon>
        <taxon>Sinorhizobium</taxon>
    </lineage>
</organism>